<dbReference type="RefSeq" id="WP_002842785.1">
    <property type="nucleotide sequence ID" value="NZ_CAMPYD010000001.1"/>
</dbReference>
<feature type="compositionally biased region" description="Polar residues" evidence="1">
    <location>
        <begin position="482"/>
        <end position="495"/>
    </location>
</feature>
<sequence length="495" mass="57424">MLENIDRKRAKIWIKMSIIILATLVLILSLFRLFLYNSNQRKLISEFKNTKIREKLIINNKKAKMDKPYKIRDGIVYVPVLELCKNFNSKTSYKLESKGGIEFSYNNDVYKLARGSNEVRFKENKDILKMDGIVQYMEDTIYVPLDFIYKVLDVNVVQASDGTVYMDNYPKKFNYEWVKENRYIAHAMGGIGGNTYTNSKEAMENSYKRGIRVMEADFSLSSDDKLILCHSFDTSSLSSLGLPLSWNKEKPSEREFLSKKILGTYHTMNFEDVAKYMKAHKDMYLVVDLKTNDIKSVEKSYRELVRVAKKVDPDIMKRVIPQIYYEEMYRPLMNIYNFKSMIFTTYRLEELKAQKIVDFSYEHGIKIVAVNKFKFSNVLTNKLLDRGISLYMFTYNDEKIVNTLRNNYVSGFYTDFLPKDGIKRDDEGRVIIEKKNTEQEGQNPNQDSQSPDTNGQTNDPNAANSSQVGQGTGKTSEEIETNNRTSNDENLGSVN</sequence>
<evidence type="ECO:0000313" key="5">
    <source>
        <dbReference type="EMBL" id="KXI14849.1"/>
    </source>
</evidence>
<dbReference type="InterPro" id="IPR030395">
    <property type="entry name" value="GP_PDE_dom"/>
</dbReference>
<accession>A0A135YZN8</accession>
<dbReference type="eggNOG" id="COG0584">
    <property type="taxonomic scope" value="Bacteria"/>
</dbReference>
<keyword evidence="2" id="KW-0472">Membrane</keyword>
<feature type="compositionally biased region" description="Polar residues" evidence="1">
    <location>
        <begin position="439"/>
        <end position="469"/>
    </location>
</feature>
<evidence type="ECO:0000256" key="1">
    <source>
        <dbReference type="SAM" id="MobiDB-lite"/>
    </source>
</evidence>
<keyword evidence="2" id="KW-0812">Transmembrane</keyword>
<reference evidence="5 6" key="1">
    <citation type="submission" date="2016-02" db="EMBL/GenBank/DDBJ databases">
        <authorList>
            <person name="Wen L."/>
            <person name="He K."/>
            <person name="Yang H."/>
        </authorList>
    </citation>
    <scope>NUCLEOTIDE SEQUENCE [LARGE SCALE GENOMIC DNA]</scope>
    <source>
        <strain evidence="5 6">MJR8628A</strain>
    </source>
</reference>
<dbReference type="GeneID" id="79842018"/>
<dbReference type="InterPro" id="IPR017946">
    <property type="entry name" value="PLC-like_Pdiesterase_TIM-brl"/>
</dbReference>
<dbReference type="SUPFAM" id="SSF51695">
    <property type="entry name" value="PLC-like phosphodiesterases"/>
    <property type="match status" value="1"/>
</dbReference>
<feature type="domain" description="Copper amine oxidase-like N-terminal" evidence="4">
    <location>
        <begin position="58"/>
        <end position="158"/>
    </location>
</feature>
<gene>
    <name evidence="5" type="ORF">HMPREF3195_00038</name>
</gene>
<dbReference type="Proteomes" id="UP000070326">
    <property type="component" value="Unassembled WGS sequence"/>
</dbReference>
<dbReference type="Gene3D" id="3.20.20.190">
    <property type="entry name" value="Phosphatidylinositol (PI) phosphodiesterase"/>
    <property type="match status" value="1"/>
</dbReference>
<proteinExistence type="predicted"/>
<feature type="region of interest" description="Disordered" evidence="1">
    <location>
        <begin position="434"/>
        <end position="495"/>
    </location>
</feature>
<comment type="caution">
    <text evidence="5">The sequence shown here is derived from an EMBL/GenBank/DDBJ whole genome shotgun (WGS) entry which is preliminary data.</text>
</comment>
<dbReference type="EMBL" id="LSQZ01000001">
    <property type="protein sequence ID" value="KXI14849.1"/>
    <property type="molecule type" value="Genomic_DNA"/>
</dbReference>
<organism evidence="5 6">
    <name type="scientific">Peptostreptococcus anaerobius</name>
    <dbReference type="NCBI Taxonomy" id="1261"/>
    <lineage>
        <taxon>Bacteria</taxon>
        <taxon>Bacillati</taxon>
        <taxon>Bacillota</taxon>
        <taxon>Clostridia</taxon>
        <taxon>Peptostreptococcales</taxon>
        <taxon>Peptostreptococcaceae</taxon>
        <taxon>Peptostreptococcus</taxon>
    </lineage>
</organism>
<dbReference type="InterPro" id="IPR012854">
    <property type="entry name" value="Cu_amine_oxidase-like_N"/>
</dbReference>
<feature type="domain" description="GP-PDE" evidence="3">
    <location>
        <begin position="191"/>
        <end position="417"/>
    </location>
</feature>
<evidence type="ECO:0000259" key="3">
    <source>
        <dbReference type="Pfam" id="PF03009"/>
    </source>
</evidence>
<dbReference type="GO" id="GO:0008081">
    <property type="term" value="F:phosphoric diester hydrolase activity"/>
    <property type="evidence" value="ECO:0007669"/>
    <property type="project" value="InterPro"/>
</dbReference>
<dbReference type="GO" id="GO:0006629">
    <property type="term" value="P:lipid metabolic process"/>
    <property type="evidence" value="ECO:0007669"/>
    <property type="project" value="InterPro"/>
</dbReference>
<evidence type="ECO:0000256" key="2">
    <source>
        <dbReference type="SAM" id="Phobius"/>
    </source>
</evidence>
<dbReference type="CDD" id="cd08583">
    <property type="entry name" value="PI-PLCc_GDPD_SF_unchar1"/>
    <property type="match status" value="1"/>
</dbReference>
<dbReference type="Pfam" id="PF03009">
    <property type="entry name" value="GDPD"/>
    <property type="match status" value="1"/>
</dbReference>
<dbReference type="PATRIC" id="fig|1261.5.peg.39"/>
<dbReference type="AlphaFoldDB" id="A0A135YZN8"/>
<protein>
    <submittedName>
        <fullName evidence="5">Copper amine oxidase domain protein</fullName>
    </submittedName>
</protein>
<name>A0A135YZN8_9FIRM</name>
<evidence type="ECO:0000313" key="6">
    <source>
        <dbReference type="Proteomes" id="UP000070326"/>
    </source>
</evidence>
<evidence type="ECO:0000259" key="4">
    <source>
        <dbReference type="Pfam" id="PF07833"/>
    </source>
</evidence>
<keyword evidence="2" id="KW-1133">Transmembrane helix</keyword>
<dbReference type="Pfam" id="PF07833">
    <property type="entry name" value="Cu_amine_oxidN1"/>
    <property type="match status" value="1"/>
</dbReference>
<dbReference type="STRING" id="1261.HMPREF3195_00038"/>
<feature type="transmembrane region" description="Helical" evidence="2">
    <location>
        <begin position="12"/>
        <end position="35"/>
    </location>
</feature>